<organism evidence="4 5">
    <name type="scientific">Colletotrichum liriopes</name>
    <dbReference type="NCBI Taxonomy" id="708192"/>
    <lineage>
        <taxon>Eukaryota</taxon>
        <taxon>Fungi</taxon>
        <taxon>Dikarya</taxon>
        <taxon>Ascomycota</taxon>
        <taxon>Pezizomycotina</taxon>
        <taxon>Sordariomycetes</taxon>
        <taxon>Hypocreomycetidae</taxon>
        <taxon>Glomerellales</taxon>
        <taxon>Glomerellaceae</taxon>
        <taxon>Colletotrichum</taxon>
        <taxon>Colletotrichum spaethianum species complex</taxon>
    </lineage>
</organism>
<gene>
    <name evidence="4" type="ORF">ColLi_12919</name>
</gene>
<proteinExistence type="predicted"/>
<dbReference type="Gene3D" id="3.30.70.100">
    <property type="match status" value="1"/>
</dbReference>
<feature type="domain" description="Stress-response A/B barrel" evidence="3">
    <location>
        <begin position="3"/>
        <end position="140"/>
    </location>
</feature>
<reference evidence="4 5" key="1">
    <citation type="submission" date="2021-07" db="EMBL/GenBank/DDBJ databases">
        <title>Genome data of Colletotrichum spaethianum.</title>
        <authorList>
            <person name="Utami Y.D."/>
            <person name="Hiruma K."/>
        </authorList>
    </citation>
    <scope>NUCLEOTIDE SEQUENCE [LARGE SCALE GENOMIC DNA]</scope>
    <source>
        <strain evidence="4 5">MAFF 242679</strain>
    </source>
</reference>
<dbReference type="PROSITE" id="PS51502">
    <property type="entry name" value="S_R_A_B_BARREL"/>
    <property type="match status" value="1"/>
</dbReference>
<feature type="compositionally biased region" description="Basic and acidic residues" evidence="2">
    <location>
        <begin position="22"/>
        <end position="40"/>
    </location>
</feature>
<dbReference type="Proteomes" id="UP001055172">
    <property type="component" value="Unassembled WGS sequence"/>
</dbReference>
<dbReference type="InterPro" id="IPR011008">
    <property type="entry name" value="Dimeric_a/b-barrel"/>
</dbReference>
<evidence type="ECO:0000313" key="5">
    <source>
        <dbReference type="Proteomes" id="UP001055172"/>
    </source>
</evidence>
<dbReference type="SUPFAM" id="SSF54909">
    <property type="entry name" value="Dimeric alpha+beta barrel"/>
    <property type="match status" value="1"/>
</dbReference>
<feature type="region of interest" description="Disordered" evidence="2">
    <location>
        <begin position="22"/>
        <end position="46"/>
    </location>
</feature>
<comment type="subunit">
    <text evidence="1">Homodimer.</text>
</comment>
<evidence type="ECO:0000256" key="1">
    <source>
        <dbReference type="ARBA" id="ARBA00011738"/>
    </source>
</evidence>
<dbReference type="InterPro" id="IPR044662">
    <property type="entry name" value="HS1/DABB1-like"/>
</dbReference>
<protein>
    <recommendedName>
        <fullName evidence="3">Stress-response A/B barrel domain-containing protein</fullName>
    </recommendedName>
</protein>
<dbReference type="PANTHER" id="PTHR33178">
    <property type="match status" value="1"/>
</dbReference>
<sequence>MTIIHVVQFQFKELIPTEEVKSRWHGNDDGDAMRSGKHSMEQPVTWKGRRTRADACQICDSMLALRDNCVHPTSNKAYVKSIAGGLDNSPEGIQGGITHVFVVEFESAEDRDYYVHKDPAHLAFVEEAGPAILKARVVDFTPGVF</sequence>
<evidence type="ECO:0000259" key="3">
    <source>
        <dbReference type="PROSITE" id="PS51502"/>
    </source>
</evidence>
<dbReference type="SMART" id="SM00886">
    <property type="entry name" value="Dabb"/>
    <property type="match status" value="1"/>
</dbReference>
<name>A0AA37H161_9PEZI</name>
<dbReference type="PANTHER" id="PTHR33178:SF10">
    <property type="entry name" value="STRESS-RESPONSE A_B BARREL DOMAIN-CONTAINING PROTEIN"/>
    <property type="match status" value="1"/>
</dbReference>
<dbReference type="InterPro" id="IPR013097">
    <property type="entry name" value="Dabb"/>
</dbReference>
<dbReference type="AlphaFoldDB" id="A0AA37H161"/>
<evidence type="ECO:0000313" key="4">
    <source>
        <dbReference type="EMBL" id="GJC90081.1"/>
    </source>
</evidence>
<dbReference type="EMBL" id="BPPX01000049">
    <property type="protein sequence ID" value="GJC90081.1"/>
    <property type="molecule type" value="Genomic_DNA"/>
</dbReference>
<accession>A0AA37H161</accession>
<keyword evidence="5" id="KW-1185">Reference proteome</keyword>
<comment type="caution">
    <text evidence="4">The sequence shown here is derived from an EMBL/GenBank/DDBJ whole genome shotgun (WGS) entry which is preliminary data.</text>
</comment>
<evidence type="ECO:0000256" key="2">
    <source>
        <dbReference type="SAM" id="MobiDB-lite"/>
    </source>
</evidence>
<dbReference type="Pfam" id="PF07876">
    <property type="entry name" value="Dabb"/>
    <property type="match status" value="1"/>
</dbReference>